<accession>A0A9E2F1W2</accession>
<evidence type="ECO:0000313" key="2">
    <source>
        <dbReference type="Proteomes" id="UP000811545"/>
    </source>
</evidence>
<sequence length="319" mass="35272">MLRPREESSLVAVVEPSVINRGETALLSWDAANIKELHLEATGADVRKLDSAGEILISPKESAVFILRGTGKNGKIILKEVALRVIQPLPVIGARAEPTKIIRGQKSVLSWQSTDATKVEIDGVMYDLTGILEVSPTETTSYTLKAVGPGGEVSTTVEVVVVDPPLVYVVEKRFHSTAKLVQRKIEGKDGLFYDVVFPSLPKGALIRSPVDGTINGILIPVEWNQKTSIPALLIWDSKGTIVVIYDYGFQTEQVIGLADPARQVRAGATVMTVKEETVLHIWYWMTFDDYPGYPEYLQGLRNFLKKFFPLLEIPQEDKK</sequence>
<protein>
    <submittedName>
        <fullName evidence="1">Uncharacterized protein</fullName>
    </submittedName>
</protein>
<organism evidence="1 2">
    <name type="scientific">Psychracetigena formicireducens</name>
    <dbReference type="NCBI Taxonomy" id="2986056"/>
    <lineage>
        <taxon>Bacteria</taxon>
        <taxon>Bacillati</taxon>
        <taxon>Candidatus Lithacetigenota</taxon>
        <taxon>Candidatus Psychracetigena</taxon>
    </lineage>
</organism>
<reference evidence="1 2" key="1">
    <citation type="journal article" date="2021" name="bioRxiv">
        <title>Unique metabolic strategies in Hadean analogues reveal hints for primordial physiology.</title>
        <authorList>
            <person name="Nobu M.K."/>
            <person name="Nakai R."/>
            <person name="Tamazawa S."/>
            <person name="Mori H."/>
            <person name="Toyoda A."/>
            <person name="Ijiri A."/>
            <person name="Suzuki S."/>
            <person name="Kurokawa K."/>
            <person name="Kamagata Y."/>
            <person name="Tamaki H."/>
        </authorList>
    </citation>
    <scope>NUCLEOTIDE SEQUENCE [LARGE SCALE GENOMIC DNA]</scope>
    <source>
        <strain evidence="1">BS525</strain>
    </source>
</reference>
<dbReference type="EMBL" id="QLTW01000212">
    <property type="protein sequence ID" value="MBT9145889.1"/>
    <property type="molecule type" value="Genomic_DNA"/>
</dbReference>
<evidence type="ECO:0000313" key="1">
    <source>
        <dbReference type="EMBL" id="MBT9145889.1"/>
    </source>
</evidence>
<proteinExistence type="predicted"/>
<gene>
    <name evidence="1" type="ORF">DDT42_01766</name>
</gene>
<comment type="caution">
    <text evidence="1">The sequence shown here is derived from an EMBL/GenBank/DDBJ whole genome shotgun (WGS) entry which is preliminary data.</text>
</comment>
<dbReference type="Proteomes" id="UP000811545">
    <property type="component" value="Unassembled WGS sequence"/>
</dbReference>
<dbReference type="AlphaFoldDB" id="A0A9E2F1W2"/>
<name>A0A9E2F1W2_PSYF1</name>